<dbReference type="GO" id="GO:0009252">
    <property type="term" value="P:peptidoglycan biosynthetic process"/>
    <property type="evidence" value="ECO:0007669"/>
    <property type="project" value="TreeGrafter"/>
</dbReference>
<comment type="similarity">
    <text evidence="2">Belongs to the MipA/OmpV family.</text>
</comment>
<keyword evidence="5" id="KW-0998">Cell outer membrane</keyword>
<proteinExistence type="inferred from homology"/>
<dbReference type="Pfam" id="PF06629">
    <property type="entry name" value="MipA"/>
    <property type="match status" value="1"/>
</dbReference>
<evidence type="ECO:0000256" key="5">
    <source>
        <dbReference type="ARBA" id="ARBA00023237"/>
    </source>
</evidence>
<evidence type="ECO:0000256" key="1">
    <source>
        <dbReference type="ARBA" id="ARBA00004442"/>
    </source>
</evidence>
<sequence length="256" mass="27804">MRNNSLVNHSNALRIVLGTMLAVLGNSAVAGQVSLGAMTSYSPEVYRDTDANVVAIPVIGYESEHVFLRGFSAGVRLFPIGTPTNVIFRLAYDPRTLKPSDSEDVQIQQLDEREASVLGGVSYQMLSQVGVFEVGAGTDLGNKHNGLYAEASWRLPIRMNRFGITPQIGYSYNSDKINNHLYGVSKAESLRSGLDEFEAGWDGQYFVGLSGYVFLTESLRLNASVRYTNLQGDIENSPIIAASVSSMGALGISYVF</sequence>
<comment type="subcellular location">
    <subcellularLocation>
        <location evidence="1">Cell outer membrane</location>
    </subcellularLocation>
</comment>
<dbReference type="OrthoDB" id="5295915at2"/>
<keyword evidence="4" id="KW-0472">Membrane</keyword>
<keyword evidence="3" id="KW-0732">Signal</keyword>
<dbReference type="Proteomes" id="UP000287563">
    <property type="component" value="Unassembled WGS sequence"/>
</dbReference>
<gene>
    <name evidence="6" type="ORF">EDI28_15915</name>
</gene>
<evidence type="ECO:0000256" key="4">
    <source>
        <dbReference type="ARBA" id="ARBA00023136"/>
    </source>
</evidence>
<protein>
    <submittedName>
        <fullName evidence="6">MipA/OmpV family protein</fullName>
    </submittedName>
</protein>
<keyword evidence="7" id="KW-1185">Reference proteome</keyword>
<evidence type="ECO:0000313" key="7">
    <source>
        <dbReference type="Proteomes" id="UP000287563"/>
    </source>
</evidence>
<dbReference type="PANTHER" id="PTHR38776">
    <property type="entry name" value="MLTA-INTERACTING PROTEIN-RELATED"/>
    <property type="match status" value="1"/>
</dbReference>
<name>A0A444JNA2_9GAMM</name>
<dbReference type="InterPro" id="IPR010583">
    <property type="entry name" value="MipA"/>
</dbReference>
<evidence type="ECO:0000313" key="6">
    <source>
        <dbReference type="EMBL" id="RWX54580.1"/>
    </source>
</evidence>
<organism evidence="6 7">
    <name type="scientific">Photobacterium chitinilyticum</name>
    <dbReference type="NCBI Taxonomy" id="2485123"/>
    <lineage>
        <taxon>Bacteria</taxon>
        <taxon>Pseudomonadati</taxon>
        <taxon>Pseudomonadota</taxon>
        <taxon>Gammaproteobacteria</taxon>
        <taxon>Vibrionales</taxon>
        <taxon>Vibrionaceae</taxon>
        <taxon>Photobacterium</taxon>
    </lineage>
</organism>
<dbReference type="GO" id="GO:0009279">
    <property type="term" value="C:cell outer membrane"/>
    <property type="evidence" value="ECO:0007669"/>
    <property type="project" value="UniProtKB-SubCell"/>
</dbReference>
<dbReference type="EMBL" id="RJLM01000006">
    <property type="protein sequence ID" value="RWX54580.1"/>
    <property type="molecule type" value="Genomic_DNA"/>
</dbReference>
<dbReference type="AlphaFoldDB" id="A0A444JNA2"/>
<accession>A0A444JNA2</accession>
<comment type="caution">
    <text evidence="6">The sequence shown here is derived from an EMBL/GenBank/DDBJ whole genome shotgun (WGS) entry which is preliminary data.</text>
</comment>
<evidence type="ECO:0000256" key="3">
    <source>
        <dbReference type="ARBA" id="ARBA00022729"/>
    </source>
</evidence>
<evidence type="ECO:0000256" key="2">
    <source>
        <dbReference type="ARBA" id="ARBA00005722"/>
    </source>
</evidence>
<reference evidence="6 7" key="1">
    <citation type="submission" date="2018-11" db="EMBL/GenBank/DDBJ databases">
        <title>Photobacterium sp. BEI247 sp. nov., a marine bacterium isolated from Yongle Blue Hole in the South China Sea.</title>
        <authorList>
            <person name="Wang X."/>
        </authorList>
    </citation>
    <scope>NUCLEOTIDE SEQUENCE [LARGE SCALE GENOMIC DNA]</scope>
    <source>
        <strain evidence="7">BEI247</strain>
    </source>
</reference>
<dbReference type="PANTHER" id="PTHR38776:SF1">
    <property type="entry name" value="MLTA-INTERACTING PROTEIN-RELATED"/>
    <property type="match status" value="1"/>
</dbReference>